<evidence type="ECO:0000313" key="3">
    <source>
        <dbReference type="Proteomes" id="UP000030655"/>
    </source>
</evidence>
<keyword evidence="3" id="KW-1185">Reference proteome</keyword>
<organism evidence="2 3">
    <name type="scientific">Anncaliia algerae PRA339</name>
    <dbReference type="NCBI Taxonomy" id="1288291"/>
    <lineage>
        <taxon>Eukaryota</taxon>
        <taxon>Fungi</taxon>
        <taxon>Fungi incertae sedis</taxon>
        <taxon>Microsporidia</taxon>
        <taxon>Tubulinosematoidea</taxon>
        <taxon>Tubulinosematidae</taxon>
        <taxon>Anncaliia</taxon>
    </lineage>
</organism>
<protein>
    <submittedName>
        <fullName evidence="2">Uncharacterized protein</fullName>
    </submittedName>
</protein>
<evidence type="ECO:0000256" key="1">
    <source>
        <dbReference type="SAM" id="MobiDB-lite"/>
    </source>
</evidence>
<evidence type="ECO:0000313" key="2">
    <source>
        <dbReference type="EMBL" id="KCZ82218.1"/>
    </source>
</evidence>
<feature type="region of interest" description="Disordered" evidence="1">
    <location>
        <begin position="81"/>
        <end position="113"/>
    </location>
</feature>
<dbReference type="HOGENOM" id="CLU_667244_0_0_1"/>
<feature type="region of interest" description="Disordered" evidence="1">
    <location>
        <begin position="301"/>
        <end position="320"/>
    </location>
</feature>
<accession>A0A059F4K9</accession>
<gene>
    <name evidence="2" type="ORF">H312_00241</name>
</gene>
<feature type="compositionally biased region" description="Basic and acidic residues" evidence="1">
    <location>
        <begin position="81"/>
        <end position="97"/>
    </location>
</feature>
<name>A0A059F4K9_9MICR</name>
<reference evidence="2 3" key="2">
    <citation type="submission" date="2014-03" db="EMBL/GenBank/DDBJ databases">
        <title>The Genome Sequence of Anncaliia algerae insect isolate PRA339.</title>
        <authorList>
            <consortium name="The Broad Institute Genome Sequencing Platform"/>
            <consortium name="The Broad Institute Genome Sequencing Center for Infectious Disease"/>
            <person name="Cuomo C."/>
            <person name="Becnel J."/>
            <person name="Sanscrainte N."/>
            <person name="Walker B."/>
            <person name="Young S.K."/>
            <person name="Zeng Q."/>
            <person name="Gargeya S."/>
            <person name="Fitzgerald M."/>
            <person name="Haas B."/>
            <person name="Abouelleil A."/>
            <person name="Alvarado L."/>
            <person name="Arachchi H.M."/>
            <person name="Berlin A.M."/>
            <person name="Chapman S.B."/>
            <person name="Dewar J."/>
            <person name="Goldberg J."/>
            <person name="Griggs A."/>
            <person name="Gujja S."/>
            <person name="Hansen M."/>
            <person name="Howarth C."/>
            <person name="Imamovic A."/>
            <person name="Larimer J."/>
            <person name="McCowan C."/>
            <person name="Murphy C."/>
            <person name="Neiman D."/>
            <person name="Pearson M."/>
            <person name="Priest M."/>
            <person name="Roberts A."/>
            <person name="Saif S."/>
            <person name="Shea T."/>
            <person name="Sisk P."/>
            <person name="Sykes S."/>
            <person name="Wortman J."/>
            <person name="Nusbaum C."/>
            <person name="Birren B."/>
        </authorList>
    </citation>
    <scope>NUCLEOTIDE SEQUENCE [LARGE SCALE GENOMIC DNA]</scope>
    <source>
        <strain evidence="2 3">PRA339</strain>
    </source>
</reference>
<dbReference type="OrthoDB" id="10316204at2759"/>
<dbReference type="Proteomes" id="UP000030655">
    <property type="component" value="Unassembled WGS sequence"/>
</dbReference>
<sequence>MIVQLINCLYTIYAIKEDLFKDDTSEANTSKGFVTTSQNNHDYLALVEDNSSKVENSPKSSDLRCEDCHHQEVKYIDNETDDKLISKEEKAEDKSECSTRTNPQLQDEDGYMPMNFNLPPIIKDKSVEEKSQCNDEYVKPDPTYFTNLYKERIIELGYSYALLSNCHEKYGDKNVDEIITVQRTYENINDVLDVPVLHRTIVDDPEYPVYYIIDHFIYVTYADLDFPDGEHSESINCSFLKLPCRNKSNCPVYNNIRCICKESDTYLEPRTHISKTKDDIVSDQTIYNEIVDPIYFNNIRESREPPSRNPVTKNGDSNLEPLYRNDREFVEDEYENHIYESIDSISSNNKEKKKEINPVKRIFRRLSQRFKTSSLPNSIKNERLKKPRSKSETLVEENSDKKCSQRKRYFSC</sequence>
<dbReference type="AlphaFoldDB" id="A0A059F4K9"/>
<dbReference type="VEuPathDB" id="MicrosporidiaDB:H312_00241"/>
<proteinExistence type="predicted"/>
<dbReference type="EMBL" id="KK365131">
    <property type="protein sequence ID" value="KCZ82218.1"/>
    <property type="molecule type" value="Genomic_DNA"/>
</dbReference>
<reference evidence="3" key="1">
    <citation type="submission" date="2013-02" db="EMBL/GenBank/DDBJ databases">
        <authorList>
            <consortium name="The Broad Institute Genome Sequencing Platform"/>
            <person name="Cuomo C."/>
            <person name="Becnel J."/>
            <person name="Sanscrainte N."/>
            <person name="Walker B."/>
            <person name="Young S.K."/>
            <person name="Zeng Q."/>
            <person name="Gargeya S."/>
            <person name="Fitzgerald M."/>
            <person name="Haas B."/>
            <person name="Abouelleil A."/>
            <person name="Alvarado L."/>
            <person name="Arachchi H.M."/>
            <person name="Berlin A.M."/>
            <person name="Chapman S.B."/>
            <person name="Dewar J."/>
            <person name="Goldberg J."/>
            <person name="Griggs A."/>
            <person name="Gujja S."/>
            <person name="Hansen M."/>
            <person name="Howarth C."/>
            <person name="Imamovic A."/>
            <person name="Larimer J."/>
            <person name="McCowan C."/>
            <person name="Murphy C."/>
            <person name="Neiman D."/>
            <person name="Pearson M."/>
            <person name="Priest M."/>
            <person name="Roberts A."/>
            <person name="Saif S."/>
            <person name="Shea T."/>
            <person name="Sisk P."/>
            <person name="Sykes S."/>
            <person name="Wortman J."/>
            <person name="Nusbaum C."/>
            <person name="Birren B."/>
        </authorList>
    </citation>
    <scope>NUCLEOTIDE SEQUENCE [LARGE SCALE GENOMIC DNA]</scope>
    <source>
        <strain evidence="3">PRA339</strain>
    </source>
</reference>